<dbReference type="Proteomes" id="UP000250443">
    <property type="component" value="Unassembled WGS sequence"/>
</dbReference>
<reference evidence="3 4" key="1">
    <citation type="submission" date="2018-06" db="EMBL/GenBank/DDBJ databases">
        <authorList>
            <consortium name="Pathogen Informatics"/>
            <person name="Doyle S."/>
        </authorList>
    </citation>
    <scope>NUCLEOTIDE SEQUENCE [LARGE SCALE GENOMIC DNA]</scope>
    <source>
        <strain evidence="3 4">NCTC11842</strain>
    </source>
</reference>
<dbReference type="CDD" id="cd07178">
    <property type="entry name" value="terB_like_YebE"/>
    <property type="match status" value="1"/>
</dbReference>
<name>A0A2X2CVV0_PSELU</name>
<dbReference type="EMBL" id="JADMCD010000001">
    <property type="protein sequence ID" value="MBF8639102.1"/>
    <property type="molecule type" value="Genomic_DNA"/>
</dbReference>
<accession>A0A2X2CVV0</accession>
<proteinExistence type="predicted"/>
<dbReference type="Proteomes" id="UP000626180">
    <property type="component" value="Unassembled WGS sequence"/>
</dbReference>
<dbReference type="Gene3D" id="1.10.3680.10">
    <property type="entry name" value="TerB-like"/>
    <property type="match status" value="1"/>
</dbReference>
<dbReference type="InterPro" id="IPR029024">
    <property type="entry name" value="TerB-like"/>
</dbReference>
<evidence type="ECO:0000313" key="2">
    <source>
        <dbReference type="EMBL" id="MBF8639102.1"/>
    </source>
</evidence>
<dbReference type="AlphaFoldDB" id="A0A2X2CVV0"/>
<sequence length="238" mass="25354">MQTRGLLDQLLKTGQDMLAKQGGLSGALGKLNQGNAKSQTPSSKDPLSGMLSSAGGGALAASVLGMLLRGKGATRMGGGRMAKYGGLVALGTLAYQAYTNWQKSQANAPQAEPQTVDRAPEGKVEQHSQAILKALIAAAKADGHIDDQERKLIDDEMNRHADDPELQNWLRQEINKPLDPAEIAASAKTPEMAAEIYLASLLMADDQQVMEKAYLDELARHLNLDPALRAELDSKAKG</sequence>
<dbReference type="EMBL" id="UAUF01000013">
    <property type="protein sequence ID" value="SPZ09746.1"/>
    <property type="molecule type" value="Genomic_DNA"/>
</dbReference>
<reference evidence="2 5" key="2">
    <citation type="submission" date="2020-10" db="EMBL/GenBank/DDBJ databases">
        <title>Genome sequences of Pseudomonas isolates.</title>
        <authorList>
            <person name="Wessels L."/>
            <person name="Reich F."/>
            <person name="Hammerl J."/>
        </authorList>
    </citation>
    <scope>NUCLEOTIDE SEQUENCE [LARGE SCALE GENOMIC DNA]</scope>
    <source>
        <strain evidence="2 5">20-MO00624-0</strain>
    </source>
</reference>
<gene>
    <name evidence="3" type="primary">yebE</name>
    <name evidence="2" type="ORF">IRZ65_00210</name>
    <name evidence="3" type="ORF">NCTC11842_03328</name>
</gene>
<organism evidence="3 4">
    <name type="scientific">Pseudomonas luteola</name>
    <dbReference type="NCBI Taxonomy" id="47886"/>
    <lineage>
        <taxon>Bacteria</taxon>
        <taxon>Pseudomonadati</taxon>
        <taxon>Pseudomonadota</taxon>
        <taxon>Gammaproteobacteria</taxon>
        <taxon>Pseudomonadales</taxon>
        <taxon>Pseudomonadaceae</taxon>
        <taxon>Pseudomonas</taxon>
    </lineage>
</organism>
<evidence type="ECO:0000313" key="3">
    <source>
        <dbReference type="EMBL" id="SPZ09746.1"/>
    </source>
</evidence>
<dbReference type="Pfam" id="PF04391">
    <property type="entry name" value="DUF533"/>
    <property type="match status" value="1"/>
</dbReference>
<evidence type="ECO:0000313" key="5">
    <source>
        <dbReference type="Proteomes" id="UP000626180"/>
    </source>
</evidence>
<evidence type="ECO:0000313" key="4">
    <source>
        <dbReference type="Proteomes" id="UP000250443"/>
    </source>
</evidence>
<protein>
    <submittedName>
        <fullName evidence="3">Inner membrane protein yebE</fullName>
    </submittedName>
    <submittedName>
        <fullName evidence="2">Tellurite resistance TerB family protein</fullName>
    </submittedName>
</protein>
<feature type="compositionally biased region" description="Polar residues" evidence="1">
    <location>
        <begin position="32"/>
        <end position="45"/>
    </location>
</feature>
<dbReference type="SUPFAM" id="SSF158682">
    <property type="entry name" value="TerB-like"/>
    <property type="match status" value="1"/>
</dbReference>
<evidence type="ECO:0000256" key="1">
    <source>
        <dbReference type="SAM" id="MobiDB-lite"/>
    </source>
</evidence>
<dbReference type="InterPro" id="IPR007486">
    <property type="entry name" value="YebE"/>
</dbReference>
<feature type="region of interest" description="Disordered" evidence="1">
    <location>
        <begin position="29"/>
        <end position="50"/>
    </location>
</feature>
<dbReference type="RefSeq" id="WP_010797603.1">
    <property type="nucleotide sequence ID" value="NZ_CP044086.1"/>
</dbReference>
<keyword evidence="5" id="KW-1185">Reference proteome</keyword>